<reference evidence="1" key="1">
    <citation type="submission" date="2021-02" db="EMBL/GenBank/DDBJ databases">
        <authorList>
            <person name="Nowell W R."/>
        </authorList>
    </citation>
    <scope>NUCLEOTIDE SEQUENCE</scope>
</reference>
<evidence type="ECO:0000313" key="2">
    <source>
        <dbReference type="Proteomes" id="UP000663848"/>
    </source>
</evidence>
<accession>A0A821NIS6</accession>
<dbReference type="Proteomes" id="UP000663848">
    <property type="component" value="Unassembled WGS sequence"/>
</dbReference>
<proteinExistence type="predicted"/>
<protein>
    <submittedName>
        <fullName evidence="1">Uncharacterized protein</fullName>
    </submittedName>
</protein>
<gene>
    <name evidence="1" type="ORF">QYT958_LOCUS23057</name>
</gene>
<sequence length="58" mass="6953">YLSHEIIMIVYNIYYPQLKNENQWQSIDNTKDSMKNINVKENINQIPKHDTPLLHNVV</sequence>
<name>A0A821NIS6_9BILA</name>
<comment type="caution">
    <text evidence="1">The sequence shown here is derived from an EMBL/GenBank/DDBJ whole genome shotgun (WGS) entry which is preliminary data.</text>
</comment>
<dbReference type="AlphaFoldDB" id="A0A821NIS6"/>
<organism evidence="1 2">
    <name type="scientific">Rotaria socialis</name>
    <dbReference type="NCBI Taxonomy" id="392032"/>
    <lineage>
        <taxon>Eukaryota</taxon>
        <taxon>Metazoa</taxon>
        <taxon>Spiralia</taxon>
        <taxon>Gnathifera</taxon>
        <taxon>Rotifera</taxon>
        <taxon>Eurotatoria</taxon>
        <taxon>Bdelloidea</taxon>
        <taxon>Philodinida</taxon>
        <taxon>Philodinidae</taxon>
        <taxon>Rotaria</taxon>
    </lineage>
</organism>
<evidence type="ECO:0000313" key="1">
    <source>
        <dbReference type="EMBL" id="CAF4787104.1"/>
    </source>
</evidence>
<dbReference type="EMBL" id="CAJOBR010004575">
    <property type="protein sequence ID" value="CAF4787104.1"/>
    <property type="molecule type" value="Genomic_DNA"/>
</dbReference>
<feature type="non-terminal residue" evidence="1">
    <location>
        <position position="1"/>
    </location>
</feature>